<dbReference type="Pfam" id="PF06580">
    <property type="entry name" value="His_kinase"/>
    <property type="match status" value="1"/>
</dbReference>
<dbReference type="InterPro" id="IPR050640">
    <property type="entry name" value="Bact_2-comp_sensor_kinase"/>
</dbReference>
<dbReference type="SUPFAM" id="SSF69322">
    <property type="entry name" value="Tricorn protease domain 2"/>
    <property type="match status" value="1"/>
</dbReference>
<dbReference type="AlphaFoldDB" id="A0A1G6GHK0"/>
<evidence type="ECO:0000259" key="2">
    <source>
        <dbReference type="Pfam" id="PF06580"/>
    </source>
</evidence>
<evidence type="ECO:0000256" key="1">
    <source>
        <dbReference type="SAM" id="Phobius"/>
    </source>
</evidence>
<dbReference type="InterPro" id="IPR010559">
    <property type="entry name" value="Sig_transdc_His_kin_internal"/>
</dbReference>
<keyword evidence="1" id="KW-0812">Transmembrane</keyword>
<evidence type="ECO:0000313" key="4">
    <source>
        <dbReference type="EMBL" id="SDB81481.1"/>
    </source>
</evidence>
<feature type="transmembrane region" description="Helical" evidence="1">
    <location>
        <begin position="20"/>
        <end position="39"/>
    </location>
</feature>
<feature type="domain" description="Signal transduction histidine kinase internal region" evidence="2">
    <location>
        <begin position="797"/>
        <end position="874"/>
    </location>
</feature>
<dbReference type="InterPro" id="IPR011110">
    <property type="entry name" value="Reg_prop"/>
</dbReference>
<protein>
    <submittedName>
        <fullName evidence="4">Two component regulator propeller</fullName>
    </submittedName>
</protein>
<dbReference type="Pfam" id="PF07494">
    <property type="entry name" value="Reg_prop"/>
    <property type="match status" value="1"/>
</dbReference>
<dbReference type="PANTHER" id="PTHR34220:SF7">
    <property type="entry name" value="SENSOR HISTIDINE KINASE YPDA"/>
    <property type="match status" value="1"/>
</dbReference>
<feature type="domain" description="Two component regulator three Y" evidence="3">
    <location>
        <begin position="688"/>
        <end position="750"/>
    </location>
</feature>
<keyword evidence="5" id="KW-1185">Reference proteome</keyword>
<evidence type="ECO:0000259" key="3">
    <source>
        <dbReference type="Pfam" id="PF07495"/>
    </source>
</evidence>
<keyword evidence="1" id="KW-0472">Membrane</keyword>
<proteinExistence type="predicted"/>
<dbReference type="InterPro" id="IPR015943">
    <property type="entry name" value="WD40/YVTN_repeat-like_dom_sf"/>
</dbReference>
<dbReference type="PANTHER" id="PTHR34220">
    <property type="entry name" value="SENSOR HISTIDINE KINASE YPDA"/>
    <property type="match status" value="1"/>
</dbReference>
<dbReference type="GO" id="GO:0016020">
    <property type="term" value="C:membrane"/>
    <property type="evidence" value="ECO:0007669"/>
    <property type="project" value="InterPro"/>
</dbReference>
<evidence type="ECO:0000313" key="5">
    <source>
        <dbReference type="Proteomes" id="UP000199452"/>
    </source>
</evidence>
<reference evidence="4 5" key="1">
    <citation type="submission" date="2016-09" db="EMBL/GenBank/DDBJ databases">
        <authorList>
            <person name="Capua I."/>
            <person name="De Benedictis P."/>
            <person name="Joannis T."/>
            <person name="Lombin L.H."/>
            <person name="Cattoli G."/>
        </authorList>
    </citation>
    <scope>NUCLEOTIDE SEQUENCE [LARGE SCALE GENOMIC DNA]</scope>
    <source>
        <strain evidence="4 5">A7P-90m</strain>
    </source>
</reference>
<dbReference type="STRING" id="1640674.SAMN05216323_100179"/>
<dbReference type="Proteomes" id="UP000199452">
    <property type="component" value="Unassembled WGS sequence"/>
</dbReference>
<accession>A0A1G6GHK0</accession>
<dbReference type="Gene3D" id="3.30.565.10">
    <property type="entry name" value="Histidine kinase-like ATPase, C-terminal domain"/>
    <property type="match status" value="1"/>
</dbReference>
<dbReference type="Pfam" id="PF07495">
    <property type="entry name" value="Y_Y_Y"/>
    <property type="match status" value="1"/>
</dbReference>
<gene>
    <name evidence="4" type="ORF">SAMN05216323_100179</name>
</gene>
<keyword evidence="1" id="KW-1133">Transmembrane helix</keyword>
<organism evidence="4 5">
    <name type="scientific">Williamwhitmania taraxaci</name>
    <dbReference type="NCBI Taxonomy" id="1640674"/>
    <lineage>
        <taxon>Bacteria</taxon>
        <taxon>Pseudomonadati</taxon>
        <taxon>Bacteroidota</taxon>
        <taxon>Bacteroidia</taxon>
        <taxon>Bacteroidales</taxon>
        <taxon>Williamwhitmaniaceae</taxon>
        <taxon>Williamwhitmania</taxon>
    </lineage>
</organism>
<dbReference type="Gene3D" id="2.130.10.10">
    <property type="entry name" value="YVTN repeat-like/Quinoprotein amine dehydrogenase"/>
    <property type="match status" value="3"/>
</dbReference>
<feature type="transmembrane region" description="Helical" evidence="1">
    <location>
        <begin position="758"/>
        <end position="781"/>
    </location>
</feature>
<dbReference type="EMBL" id="FMYP01000001">
    <property type="protein sequence ID" value="SDB81481.1"/>
    <property type="molecule type" value="Genomic_DNA"/>
</dbReference>
<dbReference type="SUPFAM" id="SSF55874">
    <property type="entry name" value="ATPase domain of HSP90 chaperone/DNA topoisomerase II/histidine kinase"/>
    <property type="match status" value="1"/>
</dbReference>
<dbReference type="InterPro" id="IPR011123">
    <property type="entry name" value="Y_Y_Y"/>
</dbReference>
<dbReference type="InterPro" id="IPR013783">
    <property type="entry name" value="Ig-like_fold"/>
</dbReference>
<dbReference type="Gene3D" id="2.60.40.10">
    <property type="entry name" value="Immunoglobulins"/>
    <property type="match status" value="1"/>
</dbReference>
<name>A0A1G6GHK0_9BACT</name>
<dbReference type="InterPro" id="IPR036890">
    <property type="entry name" value="HATPase_C_sf"/>
</dbReference>
<dbReference type="SUPFAM" id="SSF63829">
    <property type="entry name" value="Calcium-dependent phosphotriesterase"/>
    <property type="match status" value="1"/>
</dbReference>
<dbReference type="GO" id="GO:0000155">
    <property type="term" value="F:phosphorelay sensor kinase activity"/>
    <property type="evidence" value="ECO:0007669"/>
    <property type="project" value="InterPro"/>
</dbReference>
<sequence length="1007" mass="114018">MRGYTPHFLFYLINLDPKYIIVRLKSVAILLSIVIFPLIGVGQSPPYINYKGGDQIPSSETYHVIQDTKGYIWVATACGVSRFDGYEFTTFTLKDGLPDNVIHEIYEDYKGRIWFVSYSGQLSYFFEGKIYPYKYNYLMTGIFAGGKGAVKCSFRVSHEDHILISVNRKGIFEIYPDGKLVKHYSEIGAGLIFKFQNDNTFPLLAWDISTKVNPTTTILADSSITLPIKDFVKINPSHLFATEKNGLFVISFGETYVICKGKETTSYTTTKPIIWISKGSDGLIWVSRYNEGVRCYNDVHLDKGELYKLFDGLSITSVCKDKEGGYWFSTYTHGLFYVSNLNSKTYFWHSLQFDHKKIMAIETFPKGLFVGFDNGDISIVNSNDTIESLSLPRIKKMDLYVNYIHYNQYSKDVLLLSNIFVYNIGNGQIQQFINEFTRKGSDKGISPRYAITYNTKTWIGTRLGLLIFDGQRVIYDSFKAGDFKSTVNALALAKNGTLWLGCSDGLWKFKNGKFEWMGEVMPFFRNRISRVAINPIDSSVWVGTRGGGIGVFNGSTLSFISTDDGLPSDIITSIAMGVDRVWVGSSSGVAQVSIVPDISGKYIVSGFDKSIGIVSNEILDLLPTDSTLIIGTRDGVLSYRLEDIRNQVKPKVLITKLSVNGRDTSVLNNLNLDYFQNNISISFAGFTYKTLRNTLFRYRLHESDSIYSYTRIPSVILPALSPGKYSFEVWAQNAYGQWSVSPAKFHFSILSPFWRMPWFVFLISVAGFLVFSFVFAFRLRVIKQHNILSRRLDGWKQQALLQQMNPHFIFNTLNSIQLFILQNDTRSSQRYLTKFAKLMRLTLENSQSFSVSFTNELEALRLYLDLEALRADKQFEFEIVVDGSLPLEANIPSLIVQPFVENAIWHGVMPKGKGGRIIVTFKFRENKVLCTIEDNGIGRVAASKYTSAKAHKSRGSEITTQRLQLLKSMYGQQLGIVYIDLKDSLDQPAGTRVELVIPILPAKNILD</sequence>